<name>A0A8H7UXZ2_9FUNG</name>
<dbReference type="EMBL" id="JAEPRC010000574">
    <property type="protein sequence ID" value="KAG2194619.1"/>
    <property type="molecule type" value="Genomic_DNA"/>
</dbReference>
<keyword evidence="2" id="KW-1185">Reference proteome</keyword>
<organism evidence="1 2">
    <name type="scientific">Mucor plumbeus</name>
    <dbReference type="NCBI Taxonomy" id="97098"/>
    <lineage>
        <taxon>Eukaryota</taxon>
        <taxon>Fungi</taxon>
        <taxon>Fungi incertae sedis</taxon>
        <taxon>Mucoromycota</taxon>
        <taxon>Mucoromycotina</taxon>
        <taxon>Mucoromycetes</taxon>
        <taxon>Mucorales</taxon>
        <taxon>Mucorineae</taxon>
        <taxon>Mucoraceae</taxon>
        <taxon>Mucor</taxon>
    </lineage>
</organism>
<dbReference type="AlphaFoldDB" id="A0A8H7UXZ2"/>
<reference evidence="1" key="1">
    <citation type="submission" date="2020-12" db="EMBL/GenBank/DDBJ databases">
        <title>Metabolic potential, ecology and presence of endohyphal bacteria is reflected in genomic diversity of Mucoromycotina.</title>
        <authorList>
            <person name="Muszewska A."/>
            <person name="Okrasinska A."/>
            <person name="Steczkiewicz K."/>
            <person name="Drgas O."/>
            <person name="Orlowska M."/>
            <person name="Perlinska-Lenart U."/>
            <person name="Aleksandrzak-Piekarczyk T."/>
            <person name="Szatraj K."/>
            <person name="Zielenkiewicz U."/>
            <person name="Pilsyk S."/>
            <person name="Malc E."/>
            <person name="Mieczkowski P."/>
            <person name="Kruszewska J.S."/>
            <person name="Biernat P."/>
            <person name="Pawlowska J."/>
        </authorList>
    </citation>
    <scope>NUCLEOTIDE SEQUENCE</scope>
    <source>
        <strain evidence="1">CBS 226.32</strain>
    </source>
</reference>
<dbReference type="OrthoDB" id="2387215at2759"/>
<accession>A0A8H7UXZ2</accession>
<dbReference type="Proteomes" id="UP000650833">
    <property type="component" value="Unassembled WGS sequence"/>
</dbReference>
<comment type="caution">
    <text evidence="1">The sequence shown here is derived from an EMBL/GenBank/DDBJ whole genome shotgun (WGS) entry which is preliminary data.</text>
</comment>
<evidence type="ECO:0000313" key="2">
    <source>
        <dbReference type="Proteomes" id="UP000650833"/>
    </source>
</evidence>
<evidence type="ECO:0000313" key="1">
    <source>
        <dbReference type="EMBL" id="KAG2194619.1"/>
    </source>
</evidence>
<protein>
    <submittedName>
        <fullName evidence="1">Uncharacterized protein</fullName>
    </submittedName>
</protein>
<sequence>MFQMPFINQLIVTFPTAGTVWKVGQRANVSFEPGQNEEMVSVFFNNDRESFLGGGSVANGGTFQFTVPQKAVSLTGGFSELIAVHRINGYLQSVDNVKVRVIN</sequence>
<gene>
    <name evidence="1" type="ORF">INT46_000081</name>
</gene>
<proteinExistence type="predicted"/>